<keyword evidence="2" id="KW-1185">Reference proteome</keyword>
<reference evidence="1" key="4">
    <citation type="submission" date="2019-03" db="UniProtKB">
        <authorList>
            <consortium name="EnsemblPlants"/>
        </authorList>
    </citation>
    <scope>IDENTIFICATION</scope>
</reference>
<dbReference type="AlphaFoldDB" id="A0A453T073"/>
<dbReference type="EnsemblPlants" id="AET7Gv21174300.6">
    <property type="protein sequence ID" value="AET7Gv21174300.6"/>
    <property type="gene ID" value="AET7Gv21174300"/>
</dbReference>
<reference evidence="1" key="3">
    <citation type="journal article" date="2017" name="Nature">
        <title>Genome sequence of the progenitor of the wheat D genome Aegilops tauschii.</title>
        <authorList>
            <person name="Luo M.C."/>
            <person name="Gu Y.Q."/>
            <person name="Puiu D."/>
            <person name="Wang H."/>
            <person name="Twardziok S.O."/>
            <person name="Deal K.R."/>
            <person name="Huo N."/>
            <person name="Zhu T."/>
            <person name="Wang L."/>
            <person name="Wang Y."/>
            <person name="McGuire P.E."/>
            <person name="Liu S."/>
            <person name="Long H."/>
            <person name="Ramasamy R.K."/>
            <person name="Rodriguez J.C."/>
            <person name="Van S.L."/>
            <person name="Yuan L."/>
            <person name="Wang Z."/>
            <person name="Xia Z."/>
            <person name="Xiao L."/>
            <person name="Anderson O.D."/>
            <person name="Ouyang S."/>
            <person name="Liang Y."/>
            <person name="Zimin A.V."/>
            <person name="Pertea G."/>
            <person name="Qi P."/>
            <person name="Bennetzen J.L."/>
            <person name="Dai X."/>
            <person name="Dawson M.W."/>
            <person name="Muller H.G."/>
            <person name="Kugler K."/>
            <person name="Rivarola-Duarte L."/>
            <person name="Spannagl M."/>
            <person name="Mayer K.F.X."/>
            <person name="Lu F.H."/>
            <person name="Bevan M.W."/>
            <person name="Leroy P."/>
            <person name="Li P."/>
            <person name="You F.M."/>
            <person name="Sun Q."/>
            <person name="Liu Z."/>
            <person name="Lyons E."/>
            <person name="Wicker T."/>
            <person name="Salzberg S.L."/>
            <person name="Devos K.M."/>
            <person name="Dvorak J."/>
        </authorList>
    </citation>
    <scope>NUCLEOTIDE SEQUENCE [LARGE SCALE GENOMIC DNA]</scope>
    <source>
        <strain evidence="1">cv. AL8/78</strain>
    </source>
</reference>
<proteinExistence type="predicted"/>
<reference evidence="1" key="5">
    <citation type="journal article" date="2021" name="G3 (Bethesda)">
        <title>Aegilops tauschii genome assembly Aet v5.0 features greater sequence contiguity and improved annotation.</title>
        <authorList>
            <person name="Wang L."/>
            <person name="Zhu T."/>
            <person name="Rodriguez J.C."/>
            <person name="Deal K.R."/>
            <person name="Dubcovsky J."/>
            <person name="McGuire P.E."/>
            <person name="Lux T."/>
            <person name="Spannagl M."/>
            <person name="Mayer K.F.X."/>
            <person name="Baldrich P."/>
            <person name="Meyers B.C."/>
            <person name="Huo N."/>
            <person name="Gu Y.Q."/>
            <person name="Zhou H."/>
            <person name="Devos K.M."/>
            <person name="Bennetzen J.L."/>
            <person name="Unver T."/>
            <person name="Budak H."/>
            <person name="Gulick P.J."/>
            <person name="Galiba G."/>
            <person name="Kalapos B."/>
            <person name="Nelson D.R."/>
            <person name="Li P."/>
            <person name="You F.M."/>
            <person name="Luo M.C."/>
            <person name="Dvorak J."/>
        </authorList>
    </citation>
    <scope>NUCLEOTIDE SEQUENCE [LARGE SCALE GENOMIC DNA]</scope>
    <source>
        <strain evidence="1">cv. AL8/78</strain>
    </source>
</reference>
<protein>
    <submittedName>
        <fullName evidence="1">Uncharacterized protein</fullName>
    </submittedName>
</protein>
<reference evidence="2" key="1">
    <citation type="journal article" date="2014" name="Science">
        <title>Ancient hybridizations among the ancestral genomes of bread wheat.</title>
        <authorList>
            <consortium name="International Wheat Genome Sequencing Consortium,"/>
            <person name="Marcussen T."/>
            <person name="Sandve S.R."/>
            <person name="Heier L."/>
            <person name="Spannagl M."/>
            <person name="Pfeifer M."/>
            <person name="Jakobsen K.S."/>
            <person name="Wulff B.B."/>
            <person name="Steuernagel B."/>
            <person name="Mayer K.F."/>
            <person name="Olsen O.A."/>
        </authorList>
    </citation>
    <scope>NUCLEOTIDE SEQUENCE [LARGE SCALE GENOMIC DNA]</scope>
    <source>
        <strain evidence="2">cv. AL8/78</strain>
    </source>
</reference>
<dbReference type="Proteomes" id="UP000015105">
    <property type="component" value="Chromosome 7D"/>
</dbReference>
<reference evidence="2" key="2">
    <citation type="journal article" date="2017" name="Nat. Plants">
        <title>The Aegilops tauschii genome reveals multiple impacts of transposons.</title>
        <authorList>
            <person name="Zhao G."/>
            <person name="Zou C."/>
            <person name="Li K."/>
            <person name="Wang K."/>
            <person name="Li T."/>
            <person name="Gao L."/>
            <person name="Zhang X."/>
            <person name="Wang H."/>
            <person name="Yang Z."/>
            <person name="Liu X."/>
            <person name="Jiang W."/>
            <person name="Mao L."/>
            <person name="Kong X."/>
            <person name="Jiao Y."/>
            <person name="Jia J."/>
        </authorList>
    </citation>
    <scope>NUCLEOTIDE SEQUENCE [LARGE SCALE GENOMIC DNA]</scope>
    <source>
        <strain evidence="2">cv. AL8/78</strain>
    </source>
</reference>
<accession>A0A453T073</accession>
<dbReference type="Gramene" id="AET7Gv21174300.6">
    <property type="protein sequence ID" value="AET7Gv21174300.6"/>
    <property type="gene ID" value="AET7Gv21174300"/>
</dbReference>
<evidence type="ECO:0000313" key="1">
    <source>
        <dbReference type="EnsemblPlants" id="AET7Gv21174300.6"/>
    </source>
</evidence>
<evidence type="ECO:0000313" key="2">
    <source>
        <dbReference type="Proteomes" id="UP000015105"/>
    </source>
</evidence>
<organism evidence="1 2">
    <name type="scientific">Aegilops tauschii subsp. strangulata</name>
    <name type="common">Goatgrass</name>
    <dbReference type="NCBI Taxonomy" id="200361"/>
    <lineage>
        <taxon>Eukaryota</taxon>
        <taxon>Viridiplantae</taxon>
        <taxon>Streptophyta</taxon>
        <taxon>Embryophyta</taxon>
        <taxon>Tracheophyta</taxon>
        <taxon>Spermatophyta</taxon>
        <taxon>Magnoliopsida</taxon>
        <taxon>Liliopsida</taxon>
        <taxon>Poales</taxon>
        <taxon>Poaceae</taxon>
        <taxon>BOP clade</taxon>
        <taxon>Pooideae</taxon>
        <taxon>Triticodae</taxon>
        <taxon>Triticeae</taxon>
        <taxon>Triticinae</taxon>
        <taxon>Aegilops</taxon>
    </lineage>
</organism>
<name>A0A453T073_AEGTS</name>
<sequence>HVKPTSQLQFPHTHRPVRSSVRLEYKIPPHASTPNPQSTPIEKILRDTSLDLSSRERPSRYAPAVDFLCPKI</sequence>